<keyword evidence="2 3" id="KW-0663">Pyridoxal phosphate</keyword>
<comment type="similarity">
    <text evidence="3">Belongs to the DegT/DnrJ/EryC1 family.</text>
</comment>
<dbReference type="PIRSF" id="PIRSF000390">
    <property type="entry name" value="PLP_StrS"/>
    <property type="match status" value="1"/>
</dbReference>
<dbReference type="NCBIfam" id="TIGR03588">
    <property type="entry name" value="PseC"/>
    <property type="match status" value="1"/>
</dbReference>
<dbReference type="Proteomes" id="UP000668060">
    <property type="component" value="Unassembled WGS sequence"/>
</dbReference>
<dbReference type="InterPro" id="IPR015424">
    <property type="entry name" value="PyrdxlP-dep_Trfase"/>
</dbReference>
<dbReference type="GO" id="GO:0030170">
    <property type="term" value="F:pyridoxal phosphate binding"/>
    <property type="evidence" value="ECO:0007669"/>
    <property type="project" value="TreeGrafter"/>
</dbReference>
<dbReference type="InterPro" id="IPR015421">
    <property type="entry name" value="PyrdxlP-dep_Trfase_major"/>
</dbReference>
<proteinExistence type="inferred from homology"/>
<dbReference type="Gene3D" id="3.90.1150.10">
    <property type="entry name" value="Aspartate Aminotransferase, domain 1"/>
    <property type="match status" value="1"/>
</dbReference>
<dbReference type="PANTHER" id="PTHR30244:SF34">
    <property type="entry name" value="DTDP-4-AMINO-4,6-DIDEOXYGALACTOSE TRANSAMINASE"/>
    <property type="match status" value="1"/>
</dbReference>
<reference evidence="4" key="1">
    <citation type="journal article" date="2021" name="Front. Mar. Sci.">
        <title>Genomes of Diverse Isolates of Prochlorococcus High-Light-Adapted Clade II in the Western Pacific Ocean.</title>
        <authorList>
            <person name="Yan W."/>
            <person name="Feng X."/>
            <person name="Zhang W."/>
            <person name="Nawaz M.Z."/>
            <person name="Luo T."/>
            <person name="Zhang R."/>
            <person name="Jiao N."/>
        </authorList>
    </citation>
    <scope>NUCLEOTIDE SEQUENCE</scope>
    <source>
        <strain evidence="4">CUG1433</strain>
    </source>
</reference>
<dbReference type="InterPro" id="IPR020026">
    <property type="entry name" value="PseC"/>
</dbReference>
<evidence type="ECO:0000256" key="3">
    <source>
        <dbReference type="RuleBase" id="RU004508"/>
    </source>
</evidence>
<dbReference type="EC" id="2.6.1.92" evidence="4"/>
<sequence>MKKNKKVHLPYGRQNITKKDIEAVVEILKSPTITQGPTVSLFEKKIATKVRANNVIAVNSATSALHIACLALGLEEGDWLWTSPITFVASANCALYCKANVDFVDINPLTGLMSVEALKIKLKKAEIQGKIPKIVVPVHLAGASCDMKGIRDLAKKYKFSIIEDASHAIGGMYKSKPVGSCEYSDICVFSLHPVKIITTGEGGLATTNKKNLAQKMYDLRSHGITKDQRRFKRESPGPWAYEQQTLGFNYRMTDFQAALGISQLKRLEKIVSERNKQYIIYDELLSDLPVNLLKIMKGVKSSVHLGIIRLEESNSKSHKKVFKFLRDSGIGVQLHYSPVHLQTYYRDLGFTDGDFPESEAYAKSCFSLPLYPGLKSDEIKYVVKMISKALDV</sequence>
<dbReference type="PANTHER" id="PTHR30244">
    <property type="entry name" value="TRANSAMINASE"/>
    <property type="match status" value="1"/>
</dbReference>
<dbReference type="InterPro" id="IPR000653">
    <property type="entry name" value="DegT/StrS_aminotransferase"/>
</dbReference>
<evidence type="ECO:0000313" key="4">
    <source>
        <dbReference type="EMBL" id="MBO6971847.1"/>
    </source>
</evidence>
<evidence type="ECO:0000256" key="1">
    <source>
        <dbReference type="PIRSR" id="PIRSR000390-1"/>
    </source>
</evidence>
<dbReference type="CDD" id="cd00616">
    <property type="entry name" value="AHBA_syn"/>
    <property type="match status" value="1"/>
</dbReference>
<feature type="active site" description="Proton acceptor" evidence="1">
    <location>
        <position position="195"/>
    </location>
</feature>
<keyword evidence="4" id="KW-0808">Transferase</keyword>
<keyword evidence="4" id="KW-0032">Aminotransferase</keyword>
<dbReference type="GO" id="GO:0008483">
    <property type="term" value="F:transaminase activity"/>
    <property type="evidence" value="ECO:0007669"/>
    <property type="project" value="UniProtKB-KW"/>
</dbReference>
<dbReference type="GO" id="GO:0000271">
    <property type="term" value="P:polysaccharide biosynthetic process"/>
    <property type="evidence" value="ECO:0007669"/>
    <property type="project" value="TreeGrafter"/>
</dbReference>
<dbReference type="AlphaFoldDB" id="A0A9D9BXL2"/>
<name>A0A9D9BXL2_PROMR</name>
<organism evidence="4 5">
    <name type="scientific">Prochlorococcus marinus CUG1433</name>
    <dbReference type="NCBI Taxonomy" id="2774506"/>
    <lineage>
        <taxon>Bacteria</taxon>
        <taxon>Bacillati</taxon>
        <taxon>Cyanobacteriota</taxon>
        <taxon>Cyanophyceae</taxon>
        <taxon>Synechococcales</taxon>
        <taxon>Prochlorococcaceae</taxon>
        <taxon>Prochlorococcus</taxon>
    </lineage>
</organism>
<dbReference type="Gene3D" id="3.40.640.10">
    <property type="entry name" value="Type I PLP-dependent aspartate aminotransferase-like (Major domain)"/>
    <property type="match status" value="1"/>
</dbReference>
<protein>
    <submittedName>
        <fullName evidence="4">UDP-4-amino-4, 6-dideoxy-N-acetyl-beta-L-altrosamine transaminase</fullName>
        <ecNumber evidence="4">2.6.1.92</ecNumber>
    </submittedName>
</protein>
<comment type="caution">
    <text evidence="4">The sequence shown here is derived from an EMBL/GenBank/DDBJ whole genome shotgun (WGS) entry which is preliminary data.</text>
</comment>
<evidence type="ECO:0000256" key="2">
    <source>
        <dbReference type="PIRSR" id="PIRSR000390-2"/>
    </source>
</evidence>
<dbReference type="EMBL" id="JAEPLN010000001">
    <property type="protein sequence ID" value="MBO6971847.1"/>
    <property type="molecule type" value="Genomic_DNA"/>
</dbReference>
<dbReference type="Pfam" id="PF01041">
    <property type="entry name" value="DegT_DnrJ_EryC1"/>
    <property type="match status" value="1"/>
</dbReference>
<feature type="modified residue" description="N6-(pyridoxal phosphate)lysine" evidence="2">
    <location>
        <position position="195"/>
    </location>
</feature>
<evidence type="ECO:0000313" key="5">
    <source>
        <dbReference type="Proteomes" id="UP000668060"/>
    </source>
</evidence>
<accession>A0A9D9BXL2</accession>
<gene>
    <name evidence="4" type="primary">pseC</name>
    <name evidence="4" type="ORF">JJ842_07975</name>
</gene>
<dbReference type="InterPro" id="IPR015422">
    <property type="entry name" value="PyrdxlP-dep_Trfase_small"/>
</dbReference>
<dbReference type="SUPFAM" id="SSF53383">
    <property type="entry name" value="PLP-dependent transferases"/>
    <property type="match status" value="1"/>
</dbReference>